<evidence type="ECO:0000259" key="3">
    <source>
        <dbReference type="Pfam" id="PF02275"/>
    </source>
</evidence>
<dbReference type="EMBL" id="AFTL01000008">
    <property type="protein sequence ID" value="EGS38599.1"/>
    <property type="molecule type" value="Genomic_DNA"/>
</dbReference>
<dbReference type="Pfam" id="PF02275">
    <property type="entry name" value="CBAH"/>
    <property type="match status" value="1"/>
</dbReference>
<protein>
    <submittedName>
        <fullName evidence="4">Linear amide C-N hydrolase, choloylglycine hydrolase family protein</fullName>
        <ecNumber evidence="4">3.5.1.-</ecNumber>
    </submittedName>
</protein>
<dbReference type="EC" id="3.5.1.-" evidence="4"/>
<evidence type="ECO:0000313" key="5">
    <source>
        <dbReference type="Proteomes" id="UP000006035"/>
    </source>
</evidence>
<reference evidence="4 5" key="1">
    <citation type="submission" date="2011-05" db="EMBL/GenBank/DDBJ databases">
        <authorList>
            <person name="Durkin A.S."/>
            <person name="Kim M."/>
            <person name="Radune D."/>
            <person name="Hostetler J."/>
            <person name="Torralba M."/>
            <person name="Gillis M."/>
            <person name="Methe B."/>
            <person name="Sutton G."/>
            <person name="Nelson K.E."/>
        </authorList>
    </citation>
    <scope>NUCLEOTIDE SEQUENCE [LARGE SCALE GENOMIC DNA]</scope>
    <source>
        <strain evidence="4 5">F0423</strain>
    </source>
</reference>
<dbReference type="Gene3D" id="3.60.60.10">
    <property type="entry name" value="Penicillin V Acylase, Chain A"/>
    <property type="match status" value="1"/>
</dbReference>
<keyword evidence="5" id="KW-1185">Reference proteome</keyword>
<dbReference type="PANTHER" id="PTHR35527:SF2">
    <property type="entry name" value="HYDROLASE"/>
    <property type="match status" value="1"/>
</dbReference>
<dbReference type="InterPro" id="IPR029132">
    <property type="entry name" value="CBAH/NAAA_C"/>
</dbReference>
<organism evidence="4 5">
    <name type="scientific">Limosilactobacillus oris F0423</name>
    <dbReference type="NCBI Taxonomy" id="944562"/>
    <lineage>
        <taxon>Bacteria</taxon>
        <taxon>Bacillati</taxon>
        <taxon>Bacillota</taxon>
        <taxon>Bacilli</taxon>
        <taxon>Lactobacillales</taxon>
        <taxon>Lactobacillaceae</taxon>
        <taxon>Limosilactobacillus</taxon>
    </lineage>
</organism>
<proteinExistence type="inferred from homology"/>
<gene>
    <name evidence="4" type="ORF">HMPREF9102_1591</name>
</gene>
<evidence type="ECO:0000313" key="4">
    <source>
        <dbReference type="EMBL" id="EGS38599.1"/>
    </source>
</evidence>
<dbReference type="InterPro" id="IPR029055">
    <property type="entry name" value="Ntn_hydrolases_N"/>
</dbReference>
<feature type="domain" description="Choloylglycine hydrolase/NAAA C-terminal" evidence="3">
    <location>
        <begin position="7"/>
        <end position="278"/>
    </location>
</feature>
<dbReference type="Proteomes" id="UP000006035">
    <property type="component" value="Unassembled WGS sequence"/>
</dbReference>
<evidence type="ECO:0000256" key="2">
    <source>
        <dbReference type="ARBA" id="ARBA00022801"/>
    </source>
</evidence>
<name>A0ABP2LB98_9LACO</name>
<keyword evidence="2 4" id="KW-0378">Hydrolase</keyword>
<comment type="similarity">
    <text evidence="1">Belongs to the peptidase C59 family.</text>
</comment>
<sequence>MCTVITSNDLIGRTMDFPPRTPWQLTYLPAAFQWQPAIGGQVLTNRYRILGGMRHFDGHYLLGDGLNSAGLFCAELFFPVAASYEETVRPGTRGLTPQDFILWVLGKHATVAELAADLEQVSVVGRRWFDGNYYPFHWLLADDSGTYVIEPLGGRLKLMRNLCRGLTNTPALADQVERLNRKLGIADRQFVPQAVVNYQGAWPAGGNSVARFQRAVLTSWQKKPQTVAAMATFLQTVTVPHTRKHEHNYTHYQAVVDRQRLRYYFTDCRTQRRVSYDLNSAVGQQPVAFKL</sequence>
<dbReference type="InterPro" id="IPR052193">
    <property type="entry name" value="Peptidase_C59"/>
</dbReference>
<dbReference type="SUPFAM" id="SSF56235">
    <property type="entry name" value="N-terminal nucleophile aminohydrolases (Ntn hydrolases)"/>
    <property type="match status" value="1"/>
</dbReference>
<comment type="caution">
    <text evidence="4">The sequence shown here is derived from an EMBL/GenBank/DDBJ whole genome shotgun (WGS) entry which is preliminary data.</text>
</comment>
<evidence type="ECO:0000256" key="1">
    <source>
        <dbReference type="ARBA" id="ARBA00006625"/>
    </source>
</evidence>
<dbReference type="RefSeq" id="WP_003715100.1">
    <property type="nucleotide sequence ID" value="NZ_AFTL01000008.1"/>
</dbReference>
<accession>A0ABP2LB98</accession>
<dbReference type="PANTHER" id="PTHR35527">
    <property type="entry name" value="CHOLOYLGLYCINE HYDROLASE"/>
    <property type="match status" value="1"/>
</dbReference>
<dbReference type="GO" id="GO:0016787">
    <property type="term" value="F:hydrolase activity"/>
    <property type="evidence" value="ECO:0007669"/>
    <property type="project" value="UniProtKB-KW"/>
</dbReference>